<reference evidence="2" key="1">
    <citation type="submission" date="2022-11" db="UniProtKB">
        <authorList>
            <consortium name="WormBaseParasite"/>
        </authorList>
    </citation>
    <scope>IDENTIFICATION</scope>
</reference>
<dbReference type="Proteomes" id="UP000887576">
    <property type="component" value="Unplaced"/>
</dbReference>
<dbReference type="WBParaSite" id="JU765_v2.g10703.t1">
    <property type="protein sequence ID" value="JU765_v2.g10703.t1"/>
    <property type="gene ID" value="JU765_v2.g10703"/>
</dbReference>
<evidence type="ECO:0000313" key="2">
    <source>
        <dbReference type="WBParaSite" id="JU765_v2.g10703.t1"/>
    </source>
</evidence>
<accession>A0AC34PWP0</accession>
<proteinExistence type="predicted"/>
<sequence length="92" mass="10442">MFKLILLKILILNLVFVFCWGLCANTGHHCTDTGCRLNGGQCNSVCMCIQRQAPAEFGMFIGKKTTNLINNCVSRKLSKYFSLPRVLFQNFF</sequence>
<evidence type="ECO:0000313" key="1">
    <source>
        <dbReference type="Proteomes" id="UP000887576"/>
    </source>
</evidence>
<protein>
    <submittedName>
        <fullName evidence="2">Uncharacterized protein</fullName>
    </submittedName>
</protein>
<organism evidence="1 2">
    <name type="scientific">Panagrolaimus sp. JU765</name>
    <dbReference type="NCBI Taxonomy" id="591449"/>
    <lineage>
        <taxon>Eukaryota</taxon>
        <taxon>Metazoa</taxon>
        <taxon>Ecdysozoa</taxon>
        <taxon>Nematoda</taxon>
        <taxon>Chromadorea</taxon>
        <taxon>Rhabditida</taxon>
        <taxon>Tylenchina</taxon>
        <taxon>Panagrolaimomorpha</taxon>
        <taxon>Panagrolaimoidea</taxon>
        <taxon>Panagrolaimidae</taxon>
        <taxon>Panagrolaimus</taxon>
    </lineage>
</organism>
<name>A0AC34PWP0_9BILA</name>